<keyword evidence="1" id="KW-0805">Transcription regulation</keyword>
<dbReference type="PROSITE" id="PS50932">
    <property type="entry name" value="HTH_LACI_2"/>
    <property type="match status" value="1"/>
</dbReference>
<dbReference type="PRINTS" id="PR00036">
    <property type="entry name" value="HTHLACI"/>
</dbReference>
<dbReference type="SUPFAM" id="SSF53822">
    <property type="entry name" value="Periplasmic binding protein-like I"/>
    <property type="match status" value="1"/>
</dbReference>
<evidence type="ECO:0000256" key="2">
    <source>
        <dbReference type="ARBA" id="ARBA00023125"/>
    </source>
</evidence>
<dbReference type="GO" id="GO:0003677">
    <property type="term" value="F:DNA binding"/>
    <property type="evidence" value="ECO:0007669"/>
    <property type="project" value="UniProtKB-KW"/>
</dbReference>
<dbReference type="Gene3D" id="3.40.50.2300">
    <property type="match status" value="2"/>
</dbReference>
<comment type="caution">
    <text evidence="5">The sequence shown here is derived from an EMBL/GenBank/DDBJ whole genome shotgun (WGS) entry which is preliminary data.</text>
</comment>
<dbReference type="Pfam" id="PF13377">
    <property type="entry name" value="Peripla_BP_3"/>
    <property type="match status" value="1"/>
</dbReference>
<dbReference type="InterPro" id="IPR000843">
    <property type="entry name" value="HTH_LacI"/>
</dbReference>
<evidence type="ECO:0000256" key="3">
    <source>
        <dbReference type="ARBA" id="ARBA00023163"/>
    </source>
</evidence>
<dbReference type="Pfam" id="PF00356">
    <property type="entry name" value="LacI"/>
    <property type="match status" value="1"/>
</dbReference>
<dbReference type="RefSeq" id="WP_346023554.1">
    <property type="nucleotide sequence ID" value="NZ_BAAADA010000002.1"/>
</dbReference>
<feature type="domain" description="HTH lacI-type" evidence="4">
    <location>
        <begin position="5"/>
        <end position="60"/>
    </location>
</feature>
<evidence type="ECO:0000313" key="6">
    <source>
        <dbReference type="Proteomes" id="UP001410648"/>
    </source>
</evidence>
<proteinExistence type="predicted"/>
<dbReference type="CDD" id="cd01392">
    <property type="entry name" value="HTH_LacI"/>
    <property type="match status" value="1"/>
</dbReference>
<dbReference type="SMART" id="SM00354">
    <property type="entry name" value="HTH_LACI"/>
    <property type="match status" value="1"/>
</dbReference>
<dbReference type="InterPro" id="IPR046335">
    <property type="entry name" value="LacI/GalR-like_sensor"/>
</dbReference>
<name>A0ABP3K7G1_9LACT</name>
<accession>A0ABP3K7G1</accession>
<dbReference type="PROSITE" id="PS00356">
    <property type="entry name" value="HTH_LACI_1"/>
    <property type="match status" value="1"/>
</dbReference>
<organism evidence="5 6">
    <name type="scientific">Alkalibacterium indicireducens</name>
    <dbReference type="NCBI Taxonomy" id="398758"/>
    <lineage>
        <taxon>Bacteria</taxon>
        <taxon>Bacillati</taxon>
        <taxon>Bacillota</taxon>
        <taxon>Bacilli</taxon>
        <taxon>Lactobacillales</taxon>
        <taxon>Carnobacteriaceae</taxon>
        <taxon>Alkalibacterium</taxon>
    </lineage>
</organism>
<gene>
    <name evidence="5" type="ORF">GCM10008936_00160</name>
</gene>
<dbReference type="PANTHER" id="PTHR30146">
    <property type="entry name" value="LACI-RELATED TRANSCRIPTIONAL REPRESSOR"/>
    <property type="match status" value="1"/>
</dbReference>
<keyword evidence="2 5" id="KW-0238">DNA-binding</keyword>
<dbReference type="SUPFAM" id="SSF47413">
    <property type="entry name" value="lambda repressor-like DNA-binding domains"/>
    <property type="match status" value="1"/>
</dbReference>
<evidence type="ECO:0000256" key="1">
    <source>
        <dbReference type="ARBA" id="ARBA00023015"/>
    </source>
</evidence>
<evidence type="ECO:0000313" key="5">
    <source>
        <dbReference type="EMBL" id="GAA0473282.1"/>
    </source>
</evidence>
<dbReference type="EMBL" id="BAAADA010000002">
    <property type="protein sequence ID" value="GAA0473282.1"/>
    <property type="molecule type" value="Genomic_DNA"/>
</dbReference>
<dbReference type="PANTHER" id="PTHR30146:SF109">
    <property type="entry name" value="HTH-TYPE TRANSCRIPTIONAL REGULATOR GALS"/>
    <property type="match status" value="1"/>
</dbReference>
<dbReference type="InterPro" id="IPR028082">
    <property type="entry name" value="Peripla_BP_I"/>
</dbReference>
<dbReference type="Gene3D" id="1.10.260.40">
    <property type="entry name" value="lambda repressor-like DNA-binding domains"/>
    <property type="match status" value="1"/>
</dbReference>
<dbReference type="CDD" id="cd06283">
    <property type="entry name" value="PBP1_RegR_EndR_KdgR-like"/>
    <property type="match status" value="1"/>
</dbReference>
<protein>
    <submittedName>
        <fullName evidence="5">LacI family DNA-binding transcriptional regulator</fullName>
    </submittedName>
</protein>
<keyword evidence="3" id="KW-0804">Transcription</keyword>
<sequence>METHITIQDVAEKAGVSKTTVSRFLNKKYEYMSERTKNHIEKVIEELDYRPSKQAQYLKSKKSSLIGLLVADIENLYTAFLIKSLQATLQLYDYQMIIMNNNNSIEEEKKSIRQLLDQNIAGLLIQPVGDELSDHNMLKEAEIPIVQVDRYLKKSDWTIVQSNNYQVTKELAEEISRKGYEKIIHVTEEIGTMTPRIERYEAMMNSALIHGIDLELIELGENKNKLLEFLKKKKNPVKTVLFGANGNALYEIVFTIQQLGISVPVDYGICGFDDWLWADLITPGITSIHQQPYKIGKRAAEIMISELNNEEQIGEKIEISATIHYRSSL</sequence>
<evidence type="ECO:0000259" key="4">
    <source>
        <dbReference type="PROSITE" id="PS50932"/>
    </source>
</evidence>
<dbReference type="Proteomes" id="UP001410648">
    <property type="component" value="Unassembled WGS sequence"/>
</dbReference>
<reference evidence="6" key="1">
    <citation type="journal article" date="2019" name="Int. J. Syst. Evol. Microbiol.">
        <title>The Global Catalogue of Microorganisms (GCM) 10K type strain sequencing project: providing services to taxonomists for standard genome sequencing and annotation.</title>
        <authorList>
            <consortium name="The Broad Institute Genomics Platform"/>
            <consortium name="The Broad Institute Genome Sequencing Center for Infectious Disease"/>
            <person name="Wu L."/>
            <person name="Ma J."/>
        </authorList>
    </citation>
    <scope>NUCLEOTIDE SEQUENCE [LARGE SCALE GENOMIC DNA]</scope>
    <source>
        <strain evidence="6">JCM 14232</strain>
    </source>
</reference>
<keyword evidence="6" id="KW-1185">Reference proteome</keyword>
<dbReference type="InterPro" id="IPR010982">
    <property type="entry name" value="Lambda_DNA-bd_dom_sf"/>
</dbReference>